<protein>
    <submittedName>
        <fullName evidence="2">Uncharacterized protein</fullName>
    </submittedName>
</protein>
<reference evidence="2 3" key="1">
    <citation type="submission" date="2016-07" db="EMBL/GenBank/DDBJ databases">
        <title>Multiple horizontal gene transfer events from other fungi enriched the ability of initially mycotrophic Trichoderma (Ascomycota) to feed on dead plant biomass.</title>
        <authorList>
            <consortium name="DOE Joint Genome Institute"/>
            <person name="Aerts A."/>
            <person name="Atanasova L."/>
            <person name="Chenthamara K."/>
            <person name="Zhang J."/>
            <person name="Grujic M."/>
            <person name="Henrissat B."/>
            <person name="Kuo A."/>
            <person name="Salamov A."/>
            <person name="Lipzen A."/>
            <person name="Labutti K."/>
            <person name="Barry K."/>
            <person name="Miao Y."/>
            <person name="Rahimi M.J."/>
            <person name="Shen Q."/>
            <person name="Grigoriev I.V."/>
            <person name="Kubicek C.P."/>
            <person name="Druzhinina I.S."/>
        </authorList>
    </citation>
    <scope>NUCLEOTIDE SEQUENCE [LARGE SCALE GENOMIC DNA]</scope>
    <source>
        <strain evidence="2 3">CBS 226.95</strain>
    </source>
</reference>
<proteinExistence type="predicted"/>
<dbReference type="AlphaFoldDB" id="A0A2T4A3U7"/>
<dbReference type="RefSeq" id="XP_024771406.1">
    <property type="nucleotide sequence ID" value="XM_024913607.1"/>
</dbReference>
<feature type="region of interest" description="Disordered" evidence="1">
    <location>
        <begin position="62"/>
        <end position="95"/>
    </location>
</feature>
<keyword evidence="3" id="KW-1185">Reference proteome</keyword>
<evidence type="ECO:0000313" key="3">
    <source>
        <dbReference type="Proteomes" id="UP000241690"/>
    </source>
</evidence>
<evidence type="ECO:0000313" key="2">
    <source>
        <dbReference type="EMBL" id="PTB51729.1"/>
    </source>
</evidence>
<accession>A0A2T4A3U7</accession>
<dbReference type="EMBL" id="KZ679685">
    <property type="protein sequence ID" value="PTB51729.1"/>
    <property type="molecule type" value="Genomic_DNA"/>
</dbReference>
<name>A0A2T4A3U7_TRIHA</name>
<organism evidence="2 3">
    <name type="scientific">Trichoderma harzianum CBS 226.95</name>
    <dbReference type="NCBI Taxonomy" id="983964"/>
    <lineage>
        <taxon>Eukaryota</taxon>
        <taxon>Fungi</taxon>
        <taxon>Dikarya</taxon>
        <taxon>Ascomycota</taxon>
        <taxon>Pezizomycotina</taxon>
        <taxon>Sordariomycetes</taxon>
        <taxon>Hypocreomycetidae</taxon>
        <taxon>Hypocreales</taxon>
        <taxon>Hypocreaceae</taxon>
        <taxon>Trichoderma</taxon>
    </lineage>
</organism>
<dbReference type="GeneID" id="36622169"/>
<gene>
    <name evidence="2" type="ORF">M431DRAFT_226044</name>
</gene>
<evidence type="ECO:0000256" key="1">
    <source>
        <dbReference type="SAM" id="MobiDB-lite"/>
    </source>
</evidence>
<sequence length="95" mass="11027">MYEYEKVPTVSLYLDTPTSKPEMGMIDLLLLPTSITWHLLAAASIYQRFYCRDCHTIAKRLHQARPESGHSSPPHPEPLKLQSLRFPIRKKLPLR</sequence>
<dbReference type="Proteomes" id="UP000241690">
    <property type="component" value="Unassembled WGS sequence"/>
</dbReference>